<evidence type="ECO:0000313" key="1">
    <source>
        <dbReference type="EMBL" id="MBK3495288.1"/>
    </source>
</evidence>
<comment type="caution">
    <text evidence="1">The sequence shown here is derived from an EMBL/GenBank/DDBJ whole genome shotgun (WGS) entry which is preliminary data.</text>
</comment>
<name>A0ABS1H8E4_9BACL</name>
<dbReference type="EMBL" id="JAEOAH010000012">
    <property type="protein sequence ID" value="MBK3495288.1"/>
    <property type="molecule type" value="Genomic_DNA"/>
</dbReference>
<accession>A0ABS1H8E4</accession>
<protein>
    <submittedName>
        <fullName evidence="1">IS1595 family transposase</fullName>
    </submittedName>
</protein>
<dbReference type="Proteomes" id="UP000618943">
    <property type="component" value="Unassembled WGS sequence"/>
</dbReference>
<organism evidence="1 2">
    <name type="scientific">Viridibacillus soli</name>
    <dbReference type="NCBI Taxonomy" id="2798301"/>
    <lineage>
        <taxon>Bacteria</taxon>
        <taxon>Bacillati</taxon>
        <taxon>Bacillota</taxon>
        <taxon>Bacilli</taxon>
        <taxon>Bacillales</taxon>
        <taxon>Caryophanaceae</taxon>
        <taxon>Viridibacillus</taxon>
    </lineage>
</organism>
<sequence length="41" mass="4947">MWRYVYEAVGELKKADQLALFKAMKQDLYPKEENKMEKLLP</sequence>
<gene>
    <name evidence="1" type="ORF">JFL43_10580</name>
</gene>
<evidence type="ECO:0000313" key="2">
    <source>
        <dbReference type="Proteomes" id="UP000618943"/>
    </source>
</evidence>
<reference evidence="1 2" key="1">
    <citation type="submission" date="2020-12" db="EMBL/GenBank/DDBJ databases">
        <title>YIM B01967 draft genome.</title>
        <authorList>
            <person name="Yan X."/>
        </authorList>
    </citation>
    <scope>NUCLEOTIDE SEQUENCE [LARGE SCALE GENOMIC DNA]</scope>
    <source>
        <strain evidence="1 2">YIM B01967</strain>
    </source>
</reference>
<proteinExistence type="predicted"/>
<feature type="non-terminal residue" evidence="1">
    <location>
        <position position="41"/>
    </location>
</feature>
<keyword evidence="2" id="KW-1185">Reference proteome</keyword>